<dbReference type="EMBL" id="JAPYKO010000014">
    <property type="protein sequence ID" value="MEI9404439.1"/>
    <property type="molecule type" value="Genomic_DNA"/>
</dbReference>
<sequence length="178" mass="20659">MFFDKDAERAKQFKRQVSDMLKRSKRPISATEIARLARRAGVGTKFRELLHELGAEGRQLERHGDGKHWYWAMPDVWKRYDDEREAERARQGDVWCRQGDVWSKQGFNISVDAALRIIDPDQTPGECVMQEIKQSVFLPLAEDGGGYKPEDGAEWFAQYLRYAVATGRIVILTRRNRT</sequence>
<protein>
    <submittedName>
        <fullName evidence="1">Uncharacterized protein</fullName>
    </submittedName>
</protein>
<gene>
    <name evidence="1" type="ORF">O7A05_20060</name>
</gene>
<comment type="caution">
    <text evidence="1">The sequence shown here is derived from an EMBL/GenBank/DDBJ whole genome shotgun (WGS) entry which is preliminary data.</text>
</comment>
<evidence type="ECO:0000313" key="1">
    <source>
        <dbReference type="EMBL" id="MEI9404439.1"/>
    </source>
</evidence>
<organism evidence="1 2">
    <name type="scientific">Mesorhizobium argentiipisi</name>
    <dbReference type="NCBI Taxonomy" id="3015175"/>
    <lineage>
        <taxon>Bacteria</taxon>
        <taxon>Pseudomonadati</taxon>
        <taxon>Pseudomonadota</taxon>
        <taxon>Alphaproteobacteria</taxon>
        <taxon>Hyphomicrobiales</taxon>
        <taxon>Phyllobacteriaceae</taxon>
        <taxon>Mesorhizobium</taxon>
    </lineage>
</organism>
<dbReference type="Proteomes" id="UP001366503">
    <property type="component" value="Unassembled WGS sequence"/>
</dbReference>
<proteinExistence type="predicted"/>
<accession>A0ABU8KHV2</accession>
<name>A0ABU8KHV2_9HYPH</name>
<keyword evidence="2" id="KW-1185">Reference proteome</keyword>
<evidence type="ECO:0000313" key="2">
    <source>
        <dbReference type="Proteomes" id="UP001366503"/>
    </source>
</evidence>
<dbReference type="RefSeq" id="WP_337094714.1">
    <property type="nucleotide sequence ID" value="NZ_JAPYKO010000014.1"/>
</dbReference>
<reference evidence="1 2" key="1">
    <citation type="submission" date="2022-12" db="EMBL/GenBank/DDBJ databases">
        <authorList>
            <person name="Muema E."/>
        </authorList>
    </citation>
    <scope>NUCLEOTIDE SEQUENCE [LARGE SCALE GENOMIC DNA]</scope>
    <source>
        <strain evidence="2">1330</strain>
    </source>
</reference>